<accession>B4SEX7</accession>
<dbReference type="CDD" id="cd07819">
    <property type="entry name" value="SRPBCC_2"/>
    <property type="match status" value="1"/>
</dbReference>
<dbReference type="KEGG" id="pph:Ppha_2469"/>
<dbReference type="eggNOG" id="COG2867">
    <property type="taxonomic scope" value="Bacteria"/>
</dbReference>
<dbReference type="Gene3D" id="3.30.530.20">
    <property type="match status" value="1"/>
</dbReference>
<dbReference type="SUPFAM" id="SSF55961">
    <property type="entry name" value="Bet v1-like"/>
    <property type="match status" value="1"/>
</dbReference>
<dbReference type="HOGENOM" id="CLU_144110_0_0_10"/>
<organism evidence="1 2">
    <name type="scientific">Pelodictyon phaeoclathratiforme (strain DSM 5477 / BU-1)</name>
    <dbReference type="NCBI Taxonomy" id="324925"/>
    <lineage>
        <taxon>Bacteria</taxon>
        <taxon>Pseudomonadati</taxon>
        <taxon>Chlorobiota</taxon>
        <taxon>Chlorobiia</taxon>
        <taxon>Chlorobiales</taxon>
        <taxon>Chlorobiaceae</taxon>
        <taxon>Chlorobium/Pelodictyon group</taxon>
        <taxon>Pelodictyon</taxon>
    </lineage>
</organism>
<name>B4SEX7_PELPB</name>
<evidence type="ECO:0000313" key="2">
    <source>
        <dbReference type="Proteomes" id="UP000002724"/>
    </source>
</evidence>
<evidence type="ECO:0000313" key="1">
    <source>
        <dbReference type="EMBL" id="ACF44653.1"/>
    </source>
</evidence>
<dbReference type="EMBL" id="CP001110">
    <property type="protein sequence ID" value="ACF44653.1"/>
    <property type="molecule type" value="Genomic_DNA"/>
</dbReference>
<dbReference type="OrthoDB" id="8903592at2"/>
<gene>
    <name evidence="1" type="ordered locus">Ppha_2469</name>
</gene>
<dbReference type="Pfam" id="PF10604">
    <property type="entry name" value="Polyketide_cyc2"/>
    <property type="match status" value="1"/>
</dbReference>
<dbReference type="Proteomes" id="UP000002724">
    <property type="component" value="Chromosome"/>
</dbReference>
<sequence length="157" mass="17305">MAFTVVINMQRGFDTPCTPEKVFALLADVPRSASHFPKVDQLLDLGGNAFRWEMEKIAIGGYTLQQTIYACHYTADPLTMHVAWTPVPGVGNAIVQGEWTIQPKEGGGTTVSISTKGDLTVDFPSFLEFMISPLVVMEFTGMIERYLANLQQSFIAL</sequence>
<dbReference type="STRING" id="324925.Ppha_2469"/>
<dbReference type="RefSeq" id="WP_012509127.1">
    <property type="nucleotide sequence ID" value="NC_011060.1"/>
</dbReference>
<proteinExistence type="predicted"/>
<reference evidence="1 2" key="1">
    <citation type="submission" date="2008-06" db="EMBL/GenBank/DDBJ databases">
        <title>Complete sequence of Pelodictyon phaeoclathratiforme BU-1.</title>
        <authorList>
            <consortium name="US DOE Joint Genome Institute"/>
            <person name="Lucas S."/>
            <person name="Copeland A."/>
            <person name="Lapidus A."/>
            <person name="Glavina del Rio T."/>
            <person name="Dalin E."/>
            <person name="Tice H."/>
            <person name="Bruce D."/>
            <person name="Goodwin L."/>
            <person name="Pitluck S."/>
            <person name="Schmutz J."/>
            <person name="Larimer F."/>
            <person name="Land M."/>
            <person name="Hauser L."/>
            <person name="Kyrpides N."/>
            <person name="Mikhailova N."/>
            <person name="Liu Z."/>
            <person name="Li T."/>
            <person name="Zhao F."/>
            <person name="Overmann J."/>
            <person name="Bryant D.A."/>
            <person name="Richardson P."/>
        </authorList>
    </citation>
    <scope>NUCLEOTIDE SEQUENCE [LARGE SCALE GENOMIC DNA]</scope>
    <source>
        <strain evidence="2">DSM 5477 / BU-1</strain>
    </source>
</reference>
<dbReference type="InterPro" id="IPR019587">
    <property type="entry name" value="Polyketide_cyclase/dehydratase"/>
</dbReference>
<dbReference type="InterPro" id="IPR023393">
    <property type="entry name" value="START-like_dom_sf"/>
</dbReference>
<protein>
    <recommendedName>
        <fullName evidence="3">Cyclase/dehydrase</fullName>
    </recommendedName>
</protein>
<evidence type="ECO:0008006" key="3">
    <source>
        <dbReference type="Google" id="ProtNLM"/>
    </source>
</evidence>
<keyword evidence="2" id="KW-1185">Reference proteome</keyword>
<dbReference type="AlphaFoldDB" id="B4SEX7"/>